<evidence type="ECO:0000313" key="3">
    <source>
        <dbReference type="Proteomes" id="UP000007115"/>
    </source>
</evidence>
<dbReference type="PANTHER" id="PTHR37017:SF8">
    <property type="entry name" value="AB HYDROLASE-1 DOMAIN-CONTAINING PROTEIN"/>
    <property type="match status" value="1"/>
</dbReference>
<dbReference type="Proteomes" id="UP000007115">
    <property type="component" value="Unassembled WGS sequence"/>
</dbReference>
<dbReference type="Pfam" id="PF12697">
    <property type="entry name" value="Abhydrolase_6"/>
    <property type="match status" value="1"/>
</dbReference>
<keyword evidence="3" id="KW-1185">Reference proteome</keyword>
<feature type="domain" description="AB hydrolase-1" evidence="1">
    <location>
        <begin position="12"/>
        <end position="247"/>
    </location>
</feature>
<dbReference type="InterPro" id="IPR000073">
    <property type="entry name" value="AB_hydrolase_1"/>
</dbReference>
<dbReference type="InParanoid" id="G9MPQ9"/>
<reference evidence="2 3" key="1">
    <citation type="journal article" date="2011" name="Genome Biol.">
        <title>Comparative genome sequence analysis underscores mycoparasitism as the ancestral life style of Trichoderma.</title>
        <authorList>
            <person name="Kubicek C.P."/>
            <person name="Herrera-Estrella A."/>
            <person name="Seidl-Seiboth V."/>
            <person name="Martinez D.A."/>
            <person name="Druzhinina I.S."/>
            <person name="Thon M."/>
            <person name="Zeilinger S."/>
            <person name="Casas-Flores S."/>
            <person name="Horwitz B.A."/>
            <person name="Mukherjee P.K."/>
            <person name="Mukherjee M."/>
            <person name="Kredics L."/>
            <person name="Alcaraz L.D."/>
            <person name="Aerts A."/>
            <person name="Antal Z."/>
            <person name="Atanasova L."/>
            <person name="Cervantes-Badillo M.G."/>
            <person name="Challacombe J."/>
            <person name="Chertkov O."/>
            <person name="McCluskey K."/>
            <person name="Coulpier F."/>
            <person name="Deshpande N."/>
            <person name="von Doehren H."/>
            <person name="Ebbole D.J."/>
            <person name="Esquivel-Naranjo E.U."/>
            <person name="Fekete E."/>
            <person name="Flipphi M."/>
            <person name="Glaser F."/>
            <person name="Gomez-Rodriguez E.Y."/>
            <person name="Gruber S."/>
            <person name="Han C."/>
            <person name="Henrissat B."/>
            <person name="Hermosa R."/>
            <person name="Hernandez-Onate M."/>
            <person name="Karaffa L."/>
            <person name="Kosti I."/>
            <person name="Le Crom S."/>
            <person name="Lindquist E."/>
            <person name="Lucas S."/>
            <person name="Luebeck M."/>
            <person name="Luebeck P.S."/>
            <person name="Margeot A."/>
            <person name="Metz B."/>
            <person name="Misra M."/>
            <person name="Nevalainen H."/>
            <person name="Omann M."/>
            <person name="Packer N."/>
            <person name="Perrone G."/>
            <person name="Uresti-Rivera E.E."/>
            <person name="Salamov A."/>
            <person name="Schmoll M."/>
            <person name="Seiboth B."/>
            <person name="Shapiro H."/>
            <person name="Sukno S."/>
            <person name="Tamayo-Ramos J.A."/>
            <person name="Tisch D."/>
            <person name="Wiest A."/>
            <person name="Wilkinson H.H."/>
            <person name="Zhang M."/>
            <person name="Coutinho P.M."/>
            <person name="Kenerley C.M."/>
            <person name="Monte E."/>
            <person name="Baker S.E."/>
            <person name="Grigoriev I.V."/>
        </authorList>
    </citation>
    <scope>NUCLEOTIDE SEQUENCE [LARGE SCALE GENOMIC DNA]</scope>
    <source>
        <strain evidence="3">Gv29-8 / FGSC 10586</strain>
    </source>
</reference>
<organism evidence="2 3">
    <name type="scientific">Hypocrea virens (strain Gv29-8 / FGSC 10586)</name>
    <name type="common">Gliocladium virens</name>
    <name type="synonym">Trichoderma virens</name>
    <dbReference type="NCBI Taxonomy" id="413071"/>
    <lineage>
        <taxon>Eukaryota</taxon>
        <taxon>Fungi</taxon>
        <taxon>Dikarya</taxon>
        <taxon>Ascomycota</taxon>
        <taxon>Pezizomycotina</taxon>
        <taxon>Sordariomycetes</taxon>
        <taxon>Hypocreomycetidae</taxon>
        <taxon>Hypocreales</taxon>
        <taxon>Hypocreaceae</taxon>
        <taxon>Trichoderma</taxon>
    </lineage>
</organism>
<dbReference type="STRING" id="413071.G9MPQ9"/>
<comment type="caution">
    <text evidence="2">The sequence shown here is derived from an EMBL/GenBank/DDBJ whole genome shotgun (WGS) entry which is preliminary data.</text>
</comment>
<dbReference type="InterPro" id="IPR029058">
    <property type="entry name" value="AB_hydrolase_fold"/>
</dbReference>
<gene>
    <name evidence="2" type="ORF">TRIVIDRAFT_147410</name>
</gene>
<dbReference type="OrthoDB" id="408373at2759"/>
<accession>G9MPQ9</accession>
<sequence>MAVISSPLKPHILLIPGAWHPGSTLDTFVRSLEAAGFSAEAVSLRSVGTAGISVQDDEAQVKAVLTLLVDEGRNVLIVAHSYGGMVTSGLVANPGLDKRSREALGLQGGVVGIVYLAALMPLQDESITQLGNGQLSPYVNRDKAETEGLLYTLDEEETFYNDCSAEIARSATAMLKPHSVRAMQSAPSAVGWQDKSYDGRRAYIRCLKDNALPVKIQDHLVARSGVEWAVKTLDSSHSPFLSMPDELTRTLEEIIEEFAKN</sequence>
<dbReference type="HOGENOM" id="CLU_046066_1_3_1"/>
<dbReference type="InterPro" id="IPR052897">
    <property type="entry name" value="Sec-Metab_Biosynth_Hydrolase"/>
</dbReference>
<dbReference type="EMBL" id="ABDF02000005">
    <property type="protein sequence ID" value="EHK23860.1"/>
    <property type="molecule type" value="Genomic_DNA"/>
</dbReference>
<name>G9MPQ9_HYPVG</name>
<evidence type="ECO:0000259" key="1">
    <source>
        <dbReference type="Pfam" id="PF12697"/>
    </source>
</evidence>
<dbReference type="VEuPathDB" id="FungiDB:TRIVIDRAFT_147410"/>
<protein>
    <recommendedName>
        <fullName evidence="1">AB hydrolase-1 domain-containing protein</fullName>
    </recommendedName>
</protein>
<dbReference type="eggNOG" id="ENOG502SN9A">
    <property type="taxonomic scope" value="Eukaryota"/>
</dbReference>
<evidence type="ECO:0000313" key="2">
    <source>
        <dbReference type="EMBL" id="EHK23860.1"/>
    </source>
</evidence>
<dbReference type="RefSeq" id="XP_013958062.1">
    <property type="nucleotide sequence ID" value="XM_014102587.1"/>
</dbReference>
<dbReference type="SUPFAM" id="SSF53474">
    <property type="entry name" value="alpha/beta-Hydrolases"/>
    <property type="match status" value="1"/>
</dbReference>
<dbReference type="Gene3D" id="3.40.50.1820">
    <property type="entry name" value="alpha/beta hydrolase"/>
    <property type="match status" value="1"/>
</dbReference>
<dbReference type="GeneID" id="25787998"/>
<dbReference type="OMA" id="MPLQDES"/>
<proteinExistence type="predicted"/>
<dbReference type="PANTHER" id="PTHR37017">
    <property type="entry name" value="AB HYDROLASE-1 DOMAIN-CONTAINING PROTEIN-RELATED"/>
    <property type="match status" value="1"/>
</dbReference>
<dbReference type="AlphaFoldDB" id="G9MPQ9"/>